<keyword evidence="1" id="KW-0175">Coiled coil</keyword>
<sequence length="68" mass="7998">MTNYIYECPVCNNLIMLAIDSESCPFQRSLVGQCDKCNNKVEILEDSYKEWLKEKEKEVKQDYPEGDE</sequence>
<accession>A0A6M3XWA6</accession>
<gene>
    <name evidence="2" type="ORF">TM448B02923_0006</name>
</gene>
<proteinExistence type="predicted"/>
<evidence type="ECO:0000256" key="1">
    <source>
        <dbReference type="SAM" id="Coils"/>
    </source>
</evidence>
<evidence type="ECO:0000313" key="2">
    <source>
        <dbReference type="EMBL" id="QJI02093.1"/>
    </source>
</evidence>
<organism evidence="2">
    <name type="scientific">viral metagenome</name>
    <dbReference type="NCBI Taxonomy" id="1070528"/>
    <lineage>
        <taxon>unclassified sequences</taxon>
        <taxon>metagenomes</taxon>
        <taxon>organismal metagenomes</taxon>
    </lineage>
</organism>
<protein>
    <submittedName>
        <fullName evidence="2">Uncharacterized protein</fullName>
    </submittedName>
</protein>
<feature type="coiled-coil region" evidence="1">
    <location>
        <begin position="34"/>
        <end position="61"/>
    </location>
</feature>
<dbReference type="EMBL" id="MT144974">
    <property type="protein sequence ID" value="QJI02093.1"/>
    <property type="molecule type" value="Genomic_DNA"/>
</dbReference>
<name>A0A6M3XWA6_9ZZZZ</name>
<dbReference type="AlphaFoldDB" id="A0A6M3XWA6"/>
<reference evidence="2" key="1">
    <citation type="submission" date="2020-03" db="EMBL/GenBank/DDBJ databases">
        <title>The deep terrestrial virosphere.</title>
        <authorList>
            <person name="Holmfeldt K."/>
            <person name="Nilsson E."/>
            <person name="Simone D."/>
            <person name="Lopez-Fernandez M."/>
            <person name="Wu X."/>
            <person name="de Brujin I."/>
            <person name="Lundin D."/>
            <person name="Andersson A."/>
            <person name="Bertilsson S."/>
            <person name="Dopson M."/>
        </authorList>
    </citation>
    <scope>NUCLEOTIDE SEQUENCE</scope>
    <source>
        <strain evidence="2">TM448B02923</strain>
    </source>
</reference>